<keyword evidence="3" id="KW-1185">Reference proteome</keyword>
<dbReference type="AlphaFoldDB" id="A0A8D5JWQ8"/>
<gene>
    <name evidence="2" type="ORF">ZMTM_16080</name>
</gene>
<name>A0A8D5JWQ8_9PROT</name>
<dbReference type="InterPro" id="IPR009739">
    <property type="entry name" value="LprI-like_N"/>
</dbReference>
<accession>A0A8D5JWQ8</accession>
<proteinExistence type="predicted"/>
<reference evidence="2" key="1">
    <citation type="journal article" date="2021" name="Arch. Microbiol.">
        <title>Methyloradius palustris gen. nov., sp. nov., a methanol-oxidizing bacterium isolated from snow.</title>
        <authorList>
            <person name="Miyadera T."/>
            <person name="Kojima H."/>
            <person name="Fukui M."/>
        </authorList>
    </citation>
    <scope>NUCLEOTIDE SEQUENCE</scope>
    <source>
        <strain evidence="2">Zm11</strain>
    </source>
</reference>
<evidence type="ECO:0000313" key="3">
    <source>
        <dbReference type="Proteomes" id="UP000826722"/>
    </source>
</evidence>
<dbReference type="EMBL" id="AP024110">
    <property type="protein sequence ID" value="BCM25349.1"/>
    <property type="molecule type" value="Genomic_DNA"/>
</dbReference>
<dbReference type="Proteomes" id="UP000826722">
    <property type="component" value="Chromosome"/>
</dbReference>
<dbReference type="Gene3D" id="1.20.1270.180">
    <property type="match status" value="1"/>
</dbReference>
<dbReference type="KEGG" id="mpau:ZMTM_16080"/>
<feature type="domain" description="Lysozyme inhibitor LprI-like N-terminal" evidence="1">
    <location>
        <begin position="34"/>
        <end position="122"/>
    </location>
</feature>
<dbReference type="RefSeq" id="WP_221763447.1">
    <property type="nucleotide sequence ID" value="NZ_AP024110.1"/>
</dbReference>
<evidence type="ECO:0000313" key="2">
    <source>
        <dbReference type="EMBL" id="BCM25349.1"/>
    </source>
</evidence>
<evidence type="ECO:0000259" key="1">
    <source>
        <dbReference type="Pfam" id="PF07007"/>
    </source>
</evidence>
<sequence length="123" mass="14612">MRRTTAIFFAILCISNNSVYSQDITEEPLKDCDKNQLTMTFCTRNAYDLSDSELNEIYKKQLASLKTLNEKQTFRNVQRAWIKERDKGCLNEVPVRDGSRTDWQLQYWKCMTTYTQLRVNHLE</sequence>
<protein>
    <recommendedName>
        <fullName evidence="1">Lysozyme inhibitor LprI-like N-terminal domain-containing protein</fullName>
    </recommendedName>
</protein>
<dbReference type="Pfam" id="PF07007">
    <property type="entry name" value="LprI"/>
    <property type="match status" value="1"/>
</dbReference>
<organism evidence="2 3">
    <name type="scientific">Methyloradius palustris</name>
    <dbReference type="NCBI Taxonomy" id="2778876"/>
    <lineage>
        <taxon>Bacteria</taxon>
        <taxon>Pseudomonadati</taxon>
        <taxon>Pseudomonadota</taxon>
        <taxon>Betaproteobacteria</taxon>
        <taxon>Nitrosomonadales</taxon>
        <taxon>Methylophilaceae</taxon>
        <taxon>Methyloradius</taxon>
    </lineage>
</organism>